<protein>
    <submittedName>
        <fullName evidence="6">Two-component system sensor histidine kinase/response regulator hybrid</fullName>
    </submittedName>
</protein>
<evidence type="ECO:0000256" key="2">
    <source>
        <dbReference type="ARBA" id="ARBA00023125"/>
    </source>
</evidence>
<evidence type="ECO:0000313" key="6">
    <source>
        <dbReference type="EMBL" id="EON78359.1"/>
    </source>
</evidence>
<organism evidence="6 7">
    <name type="scientific">Lunatimonas lonarensis</name>
    <dbReference type="NCBI Taxonomy" id="1232681"/>
    <lineage>
        <taxon>Bacteria</taxon>
        <taxon>Pseudomonadati</taxon>
        <taxon>Bacteroidota</taxon>
        <taxon>Cytophagia</taxon>
        <taxon>Cytophagales</taxon>
        <taxon>Cyclobacteriaceae</taxon>
    </lineage>
</organism>
<keyword evidence="4" id="KW-0472">Membrane</keyword>
<keyword evidence="3" id="KW-0804">Transcription</keyword>
<dbReference type="PRINTS" id="PR00032">
    <property type="entry name" value="HTHARAC"/>
</dbReference>
<evidence type="ECO:0000256" key="3">
    <source>
        <dbReference type="ARBA" id="ARBA00023163"/>
    </source>
</evidence>
<dbReference type="InterPro" id="IPR015943">
    <property type="entry name" value="WD40/YVTN_repeat-like_dom_sf"/>
</dbReference>
<dbReference type="Pfam" id="PF07494">
    <property type="entry name" value="Reg_prop"/>
    <property type="match status" value="1"/>
</dbReference>
<dbReference type="EMBL" id="AQHR01000040">
    <property type="protein sequence ID" value="EON78359.1"/>
    <property type="molecule type" value="Genomic_DNA"/>
</dbReference>
<keyword evidence="7" id="KW-1185">Reference proteome</keyword>
<keyword evidence="2" id="KW-0238">DNA-binding</keyword>
<dbReference type="SMART" id="SM00342">
    <property type="entry name" value="HTH_ARAC"/>
    <property type="match status" value="1"/>
</dbReference>
<dbReference type="InterPro" id="IPR018060">
    <property type="entry name" value="HTH_AraC"/>
</dbReference>
<dbReference type="GO" id="GO:0043565">
    <property type="term" value="F:sequence-specific DNA binding"/>
    <property type="evidence" value="ECO:0007669"/>
    <property type="project" value="InterPro"/>
</dbReference>
<dbReference type="Gene3D" id="2.130.10.10">
    <property type="entry name" value="YVTN repeat-like/Quinoprotein amine dehydrogenase"/>
    <property type="match status" value="3"/>
</dbReference>
<dbReference type="GO" id="GO:0003700">
    <property type="term" value="F:DNA-binding transcription factor activity"/>
    <property type="evidence" value="ECO:0007669"/>
    <property type="project" value="InterPro"/>
</dbReference>
<feature type="transmembrane region" description="Helical" evidence="4">
    <location>
        <begin position="709"/>
        <end position="731"/>
    </location>
</feature>
<dbReference type="PROSITE" id="PS00041">
    <property type="entry name" value="HTH_ARAC_FAMILY_1"/>
    <property type="match status" value="1"/>
</dbReference>
<dbReference type="SUPFAM" id="SSF63829">
    <property type="entry name" value="Calcium-dependent phosphotriesterase"/>
    <property type="match status" value="2"/>
</dbReference>
<keyword evidence="4" id="KW-0812">Transmembrane</keyword>
<comment type="caution">
    <text evidence="6">The sequence shown here is derived from an EMBL/GenBank/DDBJ whole genome shotgun (WGS) entry which is preliminary data.</text>
</comment>
<dbReference type="Gene3D" id="1.10.10.60">
    <property type="entry name" value="Homeodomain-like"/>
    <property type="match status" value="1"/>
</dbReference>
<keyword evidence="1" id="KW-0805">Transcription regulation</keyword>
<dbReference type="PANTHER" id="PTHR43280">
    <property type="entry name" value="ARAC-FAMILY TRANSCRIPTIONAL REGULATOR"/>
    <property type="match status" value="1"/>
</dbReference>
<feature type="domain" description="HTH araC/xylS-type" evidence="5">
    <location>
        <begin position="765"/>
        <end position="864"/>
    </location>
</feature>
<dbReference type="PROSITE" id="PS01124">
    <property type="entry name" value="HTH_ARAC_FAMILY_2"/>
    <property type="match status" value="1"/>
</dbReference>
<dbReference type="InterPro" id="IPR009057">
    <property type="entry name" value="Homeodomain-like_sf"/>
</dbReference>
<dbReference type="PANTHER" id="PTHR43280:SF2">
    <property type="entry name" value="HTH-TYPE TRANSCRIPTIONAL REGULATOR EXSA"/>
    <property type="match status" value="1"/>
</dbReference>
<dbReference type="AlphaFoldDB" id="R7ZWH7"/>
<evidence type="ECO:0000313" key="7">
    <source>
        <dbReference type="Proteomes" id="UP000013909"/>
    </source>
</evidence>
<dbReference type="STRING" id="1232681.ADIS_1222"/>
<gene>
    <name evidence="6" type="ORF">ADIS_1222</name>
</gene>
<dbReference type="Proteomes" id="UP000013909">
    <property type="component" value="Unassembled WGS sequence"/>
</dbReference>
<evidence type="ECO:0000256" key="4">
    <source>
        <dbReference type="SAM" id="Phobius"/>
    </source>
</evidence>
<name>R7ZWH7_9BACT</name>
<evidence type="ECO:0000259" key="5">
    <source>
        <dbReference type="PROSITE" id="PS01124"/>
    </source>
</evidence>
<dbReference type="InterPro" id="IPR018062">
    <property type="entry name" value="HTH_AraC-typ_CS"/>
</dbReference>
<evidence type="ECO:0000256" key="1">
    <source>
        <dbReference type="ARBA" id="ARBA00023015"/>
    </source>
</evidence>
<dbReference type="InterPro" id="IPR020449">
    <property type="entry name" value="Tscrpt_reg_AraC-type_HTH"/>
</dbReference>
<keyword evidence="6" id="KW-0418">Kinase</keyword>
<sequence>MHLSDDGYLWLATLGALVRFDGTDFKAFMPTNAEPKSINFTSLAFDEKGKVYAVGTDPLKQRRLYSLSHGSIHLQPVKMGEVFPKSIRALIPSEAGEFALVTEEENIFIFAEGTITKVFSSPLLTPITHLKPTPEYLFIKTISGEIYRLDRKGNAVRVPPSEFAQQVGNQFQVASVDIDLTSKNIAASDCFFPTQPSLIPRAIDPILENAIFAFPFPRAHLTWILQKKSISLFDGMDQNWLDFSTLLGSFPKAQGIKCAVMDPSGQIWLGTNDGIIAIKPTFSFSQHLFTDRDAKGNAYSFRGITEWKGSLYANSYSGIVKHSFSDQNSNLLQPKIKFNHLLAAYSATDTALWMADGQQLYRFYDTDSEPVVYNLPQSDSFPYNSLEIWSMLQDQKKRLWLGTSVGLAVLDSLESKIRFVESKDTTAKINHISQAKDGLLLCSSSGIQYFDFAHGFDAAEHQYKDLQTLTEGIPIYHLWEDEVGTFWLASHGKGLLQWRPGEGDMKIWDEGTGLGSNHFHAVYEDYRGSLWLPSDDGLYVLDPKSGRAIRLTKQNGLTDSEFNRISHYRDEKGTLYFGGVAGINRITPVDFYRFVPDTVEQLGWDSANLLYIDGNNAEAIQSFPVANHPIELDASVTNVNVKLLNLMDFTLFEYTWKSASDHWEKSHEPILHISHLPSRSDELLVRAFDDLGNYAGSISIPFKVRPAGWIYTIISILLVCMVVSIPGWIAYRRWFAKRILTDNPYSKLTNLPAELDTKHVDPFMEKMEEVLKENISLPEFGVSQLSEALCLSRKSLYRKTNQLIGKNPNDFIKEKRLEYARKLLSISELNISEITFRAGFSSSSYFSNCYKKHYGLTPKEHRKQISAKSKNV</sequence>
<accession>R7ZWH7</accession>
<dbReference type="GO" id="GO:0016301">
    <property type="term" value="F:kinase activity"/>
    <property type="evidence" value="ECO:0007669"/>
    <property type="project" value="UniProtKB-KW"/>
</dbReference>
<dbReference type="InterPro" id="IPR011110">
    <property type="entry name" value="Reg_prop"/>
</dbReference>
<reference evidence="6 7" key="1">
    <citation type="submission" date="2013-02" db="EMBL/GenBank/DDBJ databases">
        <title>A novel strain isolated from Lonar lake, Maharashtra, India.</title>
        <authorList>
            <person name="Singh A."/>
        </authorList>
    </citation>
    <scope>NUCLEOTIDE SEQUENCE [LARGE SCALE GENOMIC DNA]</scope>
    <source>
        <strain evidence="6 7">AK24</strain>
    </source>
</reference>
<dbReference type="Pfam" id="PF12833">
    <property type="entry name" value="HTH_18"/>
    <property type="match status" value="1"/>
</dbReference>
<keyword evidence="6" id="KW-0808">Transferase</keyword>
<dbReference type="SUPFAM" id="SSF46689">
    <property type="entry name" value="Homeodomain-like"/>
    <property type="match status" value="1"/>
</dbReference>
<proteinExistence type="predicted"/>
<keyword evidence="4" id="KW-1133">Transmembrane helix</keyword>